<sequence length="70" mass="8005">MKTAPVVFSSNMTEKERNDKREFVFDIMSANEGVEVLFTKEKGHVINIDDVESTTVSQKQLLLQKTVMKN</sequence>
<keyword evidence="1" id="KW-1185">Reference proteome</keyword>
<gene>
    <name evidence="2" type="primary">LOC112462907</name>
</gene>
<evidence type="ECO:0000313" key="2">
    <source>
        <dbReference type="RefSeq" id="XP_024884742.1"/>
    </source>
</evidence>
<protein>
    <submittedName>
        <fullName evidence="2">Uncharacterized protein LOC112462907 isoform X2</fullName>
    </submittedName>
</protein>
<accession>A0A6J1QQJ4</accession>
<dbReference type="Proteomes" id="UP000504618">
    <property type="component" value="Unplaced"/>
</dbReference>
<proteinExistence type="predicted"/>
<dbReference type="RefSeq" id="XP_024884742.1">
    <property type="nucleotide sequence ID" value="XM_025028974.1"/>
</dbReference>
<organism evidence="1 2">
    <name type="scientific">Temnothorax curvispinosus</name>
    <dbReference type="NCBI Taxonomy" id="300111"/>
    <lineage>
        <taxon>Eukaryota</taxon>
        <taxon>Metazoa</taxon>
        <taxon>Ecdysozoa</taxon>
        <taxon>Arthropoda</taxon>
        <taxon>Hexapoda</taxon>
        <taxon>Insecta</taxon>
        <taxon>Pterygota</taxon>
        <taxon>Neoptera</taxon>
        <taxon>Endopterygota</taxon>
        <taxon>Hymenoptera</taxon>
        <taxon>Apocrita</taxon>
        <taxon>Aculeata</taxon>
        <taxon>Formicoidea</taxon>
        <taxon>Formicidae</taxon>
        <taxon>Myrmicinae</taxon>
        <taxon>Temnothorax</taxon>
    </lineage>
</organism>
<dbReference type="GeneID" id="112462907"/>
<dbReference type="AlphaFoldDB" id="A0A6J1QQJ4"/>
<evidence type="ECO:0000313" key="1">
    <source>
        <dbReference type="Proteomes" id="UP000504618"/>
    </source>
</evidence>
<reference evidence="2" key="1">
    <citation type="submission" date="2025-08" db="UniProtKB">
        <authorList>
            <consortium name="RefSeq"/>
        </authorList>
    </citation>
    <scope>IDENTIFICATION</scope>
    <source>
        <tissue evidence="2">Whole body</tissue>
    </source>
</reference>
<name>A0A6J1QQJ4_9HYME</name>